<dbReference type="SUPFAM" id="SSF52402">
    <property type="entry name" value="Adenine nucleotide alpha hydrolases-like"/>
    <property type="match status" value="1"/>
</dbReference>
<dbReference type="RefSeq" id="WP_386065274.1">
    <property type="nucleotide sequence ID" value="NZ_JBHLTQ010000018.1"/>
</dbReference>
<organism evidence="2 3">
    <name type="scientific">Winogradskyella pulchriflava</name>
    <dbReference type="NCBI Taxonomy" id="1110688"/>
    <lineage>
        <taxon>Bacteria</taxon>
        <taxon>Pseudomonadati</taxon>
        <taxon>Bacteroidota</taxon>
        <taxon>Flavobacteriia</taxon>
        <taxon>Flavobacteriales</taxon>
        <taxon>Flavobacteriaceae</taxon>
        <taxon>Winogradskyella</taxon>
    </lineage>
</organism>
<keyword evidence="3" id="KW-1185">Reference proteome</keyword>
<name>A0ABV6QDW5_9FLAO</name>
<evidence type="ECO:0000313" key="3">
    <source>
        <dbReference type="Proteomes" id="UP001589832"/>
    </source>
</evidence>
<dbReference type="Pfam" id="PF01507">
    <property type="entry name" value="PAPS_reduct"/>
    <property type="match status" value="1"/>
</dbReference>
<comment type="caution">
    <text evidence="2">The sequence shown here is derived from an EMBL/GenBank/DDBJ whole genome shotgun (WGS) entry which is preliminary data.</text>
</comment>
<sequence length="294" mass="33481">MTDYKEKLEWSKTLAERIKKDFKPYAVIVGLTTGFDSNVALKLATMFFNVDAAFTCDTTIAAPETLSNCKKVAEDVYGLKWICKAPPYNGKKENHNTYFEVVKQHGFPGKTKTAHNWMYRWLKDHTVSSIISSIRKGKHNRPIIIISGARKYESVRRMGTSEDITINGNNIWVNICNEWTNSEVHAFAEDNKLTRYRSPISKAIGMSGECFCGCFAGKGELSEIKIASPSTWDKLNRIQKWLTDNTNFSWGYEESPPKKWILEKYGQTNMFSESNMIMCSTCMNNPIGKTLVET</sequence>
<dbReference type="Proteomes" id="UP001589832">
    <property type="component" value="Unassembled WGS sequence"/>
</dbReference>
<evidence type="ECO:0000313" key="2">
    <source>
        <dbReference type="EMBL" id="MFC0605880.1"/>
    </source>
</evidence>
<protein>
    <submittedName>
        <fullName evidence="2">Phosphoadenosine phosphosulfate reductase family protein</fullName>
    </submittedName>
</protein>
<dbReference type="InterPro" id="IPR002500">
    <property type="entry name" value="PAPS_reduct_dom"/>
</dbReference>
<dbReference type="EMBL" id="JBHLTQ010000018">
    <property type="protein sequence ID" value="MFC0605880.1"/>
    <property type="molecule type" value="Genomic_DNA"/>
</dbReference>
<dbReference type="InterPro" id="IPR014729">
    <property type="entry name" value="Rossmann-like_a/b/a_fold"/>
</dbReference>
<accession>A0ABV6QDW5</accession>
<dbReference type="Gene3D" id="3.40.50.620">
    <property type="entry name" value="HUPs"/>
    <property type="match status" value="1"/>
</dbReference>
<evidence type="ECO:0000259" key="1">
    <source>
        <dbReference type="Pfam" id="PF01507"/>
    </source>
</evidence>
<proteinExistence type="predicted"/>
<reference evidence="2 3" key="1">
    <citation type="submission" date="2024-09" db="EMBL/GenBank/DDBJ databases">
        <authorList>
            <person name="Sun Q."/>
            <person name="Mori K."/>
        </authorList>
    </citation>
    <scope>NUCLEOTIDE SEQUENCE [LARGE SCALE GENOMIC DNA]</scope>
    <source>
        <strain evidence="2 3">NCAIM B.02481</strain>
    </source>
</reference>
<feature type="domain" description="Phosphoadenosine phosphosulphate reductase" evidence="1">
    <location>
        <begin position="31"/>
        <end position="193"/>
    </location>
</feature>
<gene>
    <name evidence="2" type="ORF">ACFFGA_15065</name>
</gene>